<evidence type="ECO:0000256" key="2">
    <source>
        <dbReference type="ARBA" id="ARBA00022475"/>
    </source>
</evidence>
<dbReference type="PaxDb" id="67767-A0A0J7K655"/>
<accession>A0A0J7K655</accession>
<dbReference type="GO" id="GO:0007165">
    <property type="term" value="P:signal transduction"/>
    <property type="evidence" value="ECO:0007669"/>
    <property type="project" value="UniProtKB-KW"/>
</dbReference>
<dbReference type="EMBL" id="LBMM01013272">
    <property type="protein sequence ID" value="KMQ85729.1"/>
    <property type="molecule type" value="Genomic_DNA"/>
</dbReference>
<sequence length="429" mass="49434">MRSLGKHNSVRLPDSFKDSRRRSLKHNSNQCTTCDYLSYNQYIVRFHEAIMTYSERMSTNTQLTSKNNTDYSLQLARWFLMPIGIWPQKSTATKAERFSSYVHILVCTSLIAIVAVPCFLYVSLEEKDIEIKLSTIGPLSHWIMGMTNYCLLLARSNDIRECVRHMEMDWRLIKRIEDRELMLQQAKIGRFIAGICAIFMQSGVFLFAITKSLTTTIVIVGNETISMHLMAWPIYSKFIDTRFSPANEIMQVVEMLSTFIVNSVTVGVCSLDAIFAMHAYAQLSVLFSWLNKLIVDKNNENKFAERRLAIIVEHHLRVLSNDIRECVRHMEMDWRLIKRIEDRQVMLQQAKIGRFVAVICAIFMQSGTFIFAIAKSLTTTIVIVGNETISMRLMACPIYSKFIDTRFSPANEIMQIIEMISTFIVNSVT</sequence>
<gene>
    <name evidence="12" type="ORF">RF55_15542</name>
</gene>
<dbReference type="OrthoDB" id="7539170at2759"/>
<dbReference type="AlphaFoldDB" id="A0A0J7K655"/>
<evidence type="ECO:0000256" key="9">
    <source>
        <dbReference type="ARBA" id="ARBA00023224"/>
    </source>
</evidence>
<feature type="transmembrane region" description="Helical" evidence="11">
    <location>
        <begin position="188"/>
        <end position="209"/>
    </location>
</feature>
<feature type="transmembrane region" description="Helical" evidence="11">
    <location>
        <begin position="136"/>
        <end position="154"/>
    </location>
</feature>
<reference evidence="12 13" key="1">
    <citation type="submission" date="2015-04" db="EMBL/GenBank/DDBJ databases">
        <title>Lasius niger genome sequencing.</title>
        <authorList>
            <person name="Konorov E.A."/>
            <person name="Nikitin M.A."/>
            <person name="Kirill M.V."/>
            <person name="Chang P."/>
        </authorList>
    </citation>
    <scope>NUCLEOTIDE SEQUENCE [LARGE SCALE GENOMIC DNA]</scope>
    <source>
        <tissue evidence="12">Whole</tissue>
    </source>
</reference>
<dbReference type="Proteomes" id="UP000036403">
    <property type="component" value="Unassembled WGS sequence"/>
</dbReference>
<keyword evidence="8 12" id="KW-0675">Receptor</keyword>
<keyword evidence="4 11" id="KW-0812">Transmembrane</keyword>
<evidence type="ECO:0000256" key="10">
    <source>
        <dbReference type="SAM" id="MobiDB-lite"/>
    </source>
</evidence>
<protein>
    <submittedName>
        <fullName evidence="12">Odorant receptor 13a</fullName>
    </submittedName>
</protein>
<evidence type="ECO:0000256" key="8">
    <source>
        <dbReference type="ARBA" id="ARBA00023170"/>
    </source>
</evidence>
<evidence type="ECO:0000256" key="4">
    <source>
        <dbReference type="ARBA" id="ARBA00022692"/>
    </source>
</evidence>
<feature type="region of interest" description="Disordered" evidence="10">
    <location>
        <begin position="1"/>
        <end position="23"/>
    </location>
</feature>
<evidence type="ECO:0000313" key="13">
    <source>
        <dbReference type="Proteomes" id="UP000036403"/>
    </source>
</evidence>
<comment type="caution">
    <text evidence="12">The sequence shown here is derived from an EMBL/GenBank/DDBJ whole genome shotgun (WGS) entry which is preliminary data.</text>
</comment>
<feature type="transmembrane region" description="Helical" evidence="11">
    <location>
        <begin position="352"/>
        <end position="374"/>
    </location>
</feature>
<dbReference type="GO" id="GO:0004984">
    <property type="term" value="F:olfactory receptor activity"/>
    <property type="evidence" value="ECO:0007669"/>
    <property type="project" value="InterPro"/>
</dbReference>
<keyword evidence="7 11" id="KW-0472">Membrane</keyword>
<feature type="transmembrane region" description="Helical" evidence="11">
    <location>
        <begin position="256"/>
        <end position="281"/>
    </location>
</feature>
<keyword evidence="13" id="KW-1185">Reference proteome</keyword>
<keyword evidence="5" id="KW-0552">Olfaction</keyword>
<keyword evidence="3" id="KW-0716">Sensory transduction</keyword>
<comment type="subcellular location">
    <subcellularLocation>
        <location evidence="1">Cell membrane</location>
        <topology evidence="1">Multi-pass membrane protein</topology>
    </subcellularLocation>
</comment>
<dbReference type="PANTHER" id="PTHR21137:SF35">
    <property type="entry name" value="ODORANT RECEPTOR 19A-RELATED"/>
    <property type="match status" value="1"/>
</dbReference>
<evidence type="ECO:0000256" key="3">
    <source>
        <dbReference type="ARBA" id="ARBA00022606"/>
    </source>
</evidence>
<evidence type="ECO:0000256" key="11">
    <source>
        <dbReference type="SAM" id="Phobius"/>
    </source>
</evidence>
<name>A0A0J7K655_LASNI</name>
<keyword evidence="2" id="KW-1003">Cell membrane</keyword>
<organism evidence="12 13">
    <name type="scientific">Lasius niger</name>
    <name type="common">Black garden ant</name>
    <dbReference type="NCBI Taxonomy" id="67767"/>
    <lineage>
        <taxon>Eukaryota</taxon>
        <taxon>Metazoa</taxon>
        <taxon>Ecdysozoa</taxon>
        <taxon>Arthropoda</taxon>
        <taxon>Hexapoda</taxon>
        <taxon>Insecta</taxon>
        <taxon>Pterygota</taxon>
        <taxon>Neoptera</taxon>
        <taxon>Endopterygota</taxon>
        <taxon>Hymenoptera</taxon>
        <taxon>Apocrita</taxon>
        <taxon>Aculeata</taxon>
        <taxon>Formicoidea</taxon>
        <taxon>Formicidae</taxon>
        <taxon>Formicinae</taxon>
        <taxon>Lasius</taxon>
        <taxon>Lasius</taxon>
    </lineage>
</organism>
<feature type="transmembrane region" description="Helical" evidence="11">
    <location>
        <begin position="101"/>
        <end position="124"/>
    </location>
</feature>
<evidence type="ECO:0000256" key="5">
    <source>
        <dbReference type="ARBA" id="ARBA00022725"/>
    </source>
</evidence>
<dbReference type="GO" id="GO:0005549">
    <property type="term" value="F:odorant binding"/>
    <property type="evidence" value="ECO:0007669"/>
    <property type="project" value="InterPro"/>
</dbReference>
<evidence type="ECO:0000313" key="12">
    <source>
        <dbReference type="EMBL" id="KMQ85729.1"/>
    </source>
</evidence>
<dbReference type="InterPro" id="IPR004117">
    <property type="entry name" value="7tm6_olfct_rcpt"/>
</dbReference>
<keyword evidence="9" id="KW-0807">Transducer</keyword>
<dbReference type="PANTHER" id="PTHR21137">
    <property type="entry name" value="ODORANT RECEPTOR"/>
    <property type="match status" value="1"/>
</dbReference>
<proteinExistence type="predicted"/>
<dbReference type="GO" id="GO:0005886">
    <property type="term" value="C:plasma membrane"/>
    <property type="evidence" value="ECO:0007669"/>
    <property type="project" value="UniProtKB-SubCell"/>
</dbReference>
<feature type="transmembrane region" description="Helical" evidence="11">
    <location>
        <begin position="215"/>
        <end position="235"/>
    </location>
</feature>
<feature type="non-terminal residue" evidence="12">
    <location>
        <position position="429"/>
    </location>
</feature>
<keyword evidence="6 11" id="KW-1133">Transmembrane helix</keyword>
<evidence type="ECO:0000256" key="1">
    <source>
        <dbReference type="ARBA" id="ARBA00004651"/>
    </source>
</evidence>
<evidence type="ECO:0000256" key="7">
    <source>
        <dbReference type="ARBA" id="ARBA00023136"/>
    </source>
</evidence>
<evidence type="ECO:0000256" key="6">
    <source>
        <dbReference type="ARBA" id="ARBA00022989"/>
    </source>
</evidence>